<feature type="domain" description="Methyltransferase" evidence="2">
    <location>
        <begin position="38"/>
        <end position="130"/>
    </location>
</feature>
<dbReference type="Pfam" id="PF13649">
    <property type="entry name" value="Methyltransf_25"/>
    <property type="match status" value="1"/>
</dbReference>
<dbReference type="Gene3D" id="3.40.50.150">
    <property type="entry name" value="Vaccinia Virus protein VP39"/>
    <property type="match status" value="1"/>
</dbReference>
<gene>
    <name evidence="3" type="ORF">L1994_08980</name>
</gene>
<protein>
    <submittedName>
        <fullName evidence="3">Class I SAM-dependent methyltransferase</fullName>
    </submittedName>
</protein>
<dbReference type="Proteomes" id="UP001218895">
    <property type="component" value="Chromosome"/>
</dbReference>
<evidence type="ECO:0000259" key="2">
    <source>
        <dbReference type="Pfam" id="PF13649"/>
    </source>
</evidence>
<organism evidence="3 4">
    <name type="scientific">Methanomicrobium antiquum</name>
    <dbReference type="NCBI Taxonomy" id="487686"/>
    <lineage>
        <taxon>Archaea</taxon>
        <taxon>Methanobacteriati</taxon>
        <taxon>Methanobacteriota</taxon>
        <taxon>Stenosarchaea group</taxon>
        <taxon>Methanomicrobia</taxon>
        <taxon>Methanomicrobiales</taxon>
        <taxon>Methanomicrobiaceae</taxon>
        <taxon>Methanomicrobium</taxon>
    </lineage>
</organism>
<dbReference type="PANTHER" id="PTHR43861">
    <property type="entry name" value="TRANS-ACONITATE 2-METHYLTRANSFERASE-RELATED"/>
    <property type="match status" value="1"/>
</dbReference>
<dbReference type="GO" id="GO:0032259">
    <property type="term" value="P:methylation"/>
    <property type="evidence" value="ECO:0007669"/>
    <property type="project" value="UniProtKB-KW"/>
</dbReference>
<dbReference type="SUPFAM" id="SSF53335">
    <property type="entry name" value="S-adenosyl-L-methionine-dependent methyltransferases"/>
    <property type="match status" value="1"/>
</dbReference>
<accession>A0AAF0FPU1</accession>
<keyword evidence="4" id="KW-1185">Reference proteome</keyword>
<dbReference type="InterPro" id="IPR041698">
    <property type="entry name" value="Methyltransf_25"/>
</dbReference>
<dbReference type="GO" id="GO:0008168">
    <property type="term" value="F:methyltransferase activity"/>
    <property type="evidence" value="ECO:0007669"/>
    <property type="project" value="UniProtKB-KW"/>
</dbReference>
<dbReference type="GeneID" id="79950528"/>
<name>A0AAF0FPU1_9EURY</name>
<dbReference type="KEGG" id="manq:L1994_08980"/>
<keyword evidence="3" id="KW-0489">Methyltransferase</keyword>
<evidence type="ECO:0000313" key="4">
    <source>
        <dbReference type="Proteomes" id="UP001218895"/>
    </source>
</evidence>
<dbReference type="AlphaFoldDB" id="A0AAF0FPU1"/>
<reference evidence="3" key="1">
    <citation type="submission" date="2022-01" db="EMBL/GenBank/DDBJ databases">
        <title>Complete genome of Methanomicrobium antiquum DSM 21220.</title>
        <authorList>
            <person name="Chen S.-C."/>
            <person name="You Y.-T."/>
            <person name="Zhou Y.-Z."/>
            <person name="Lai M.-C."/>
        </authorList>
    </citation>
    <scope>NUCLEOTIDE SEQUENCE</scope>
    <source>
        <strain evidence="3">DSM 21220</strain>
    </source>
</reference>
<proteinExistence type="predicted"/>
<dbReference type="RefSeq" id="WP_278099110.1">
    <property type="nucleotide sequence ID" value="NZ_CP091092.1"/>
</dbReference>
<evidence type="ECO:0000313" key="3">
    <source>
        <dbReference type="EMBL" id="WFN36272.1"/>
    </source>
</evidence>
<keyword evidence="1" id="KW-0808">Transferase</keyword>
<evidence type="ECO:0000256" key="1">
    <source>
        <dbReference type="ARBA" id="ARBA00022679"/>
    </source>
</evidence>
<dbReference type="EMBL" id="CP091092">
    <property type="protein sequence ID" value="WFN36272.1"/>
    <property type="molecule type" value="Genomic_DNA"/>
</dbReference>
<sequence>MAGLSDLDYDYLEFRTVPFYEAFFGSVLDYIYPSDKNILELASGTGFLTEMIVKKFPDLQITCVDNDTEMIFLAKKKPKLSGVGFIAGDMREFKKSGFDVVVITQAVFSLSDSEIESFFEKIHGVLNEGGRFIIGDMFAPETFFERTLYKKLWTDYMIKNGLSPENAREMLSPLDDYFRENTVRSFVSKLEDFGFSPVISPYRFWYYAVVAGWKQKVGL</sequence>
<dbReference type="CDD" id="cd02440">
    <property type="entry name" value="AdoMet_MTases"/>
    <property type="match status" value="1"/>
</dbReference>
<dbReference type="InterPro" id="IPR029063">
    <property type="entry name" value="SAM-dependent_MTases_sf"/>
</dbReference>